<reference evidence="4 5" key="1">
    <citation type="journal article" date="2016" name="Fungal Biol.">
        <title>The genome of Xylona heveae provides a window into fungal endophytism.</title>
        <authorList>
            <person name="Gazis R."/>
            <person name="Kuo A."/>
            <person name="Riley R."/>
            <person name="LaButti K."/>
            <person name="Lipzen A."/>
            <person name="Lin J."/>
            <person name="Amirebrahimi M."/>
            <person name="Hesse C.N."/>
            <person name="Spatafora J.W."/>
            <person name="Henrissat B."/>
            <person name="Hainaut M."/>
            <person name="Grigoriev I.V."/>
            <person name="Hibbett D.S."/>
        </authorList>
    </citation>
    <scope>NUCLEOTIDE SEQUENCE [LARGE SCALE GENOMIC DNA]</scope>
    <source>
        <strain evidence="4 5">TC161</strain>
    </source>
</reference>
<dbReference type="EMBL" id="KV407463">
    <property type="protein sequence ID" value="KZF20306.1"/>
    <property type="molecule type" value="Genomic_DNA"/>
</dbReference>
<dbReference type="FunFam" id="3.40.50.790:FF:000001">
    <property type="entry name" value="50S ribosomal protein L1"/>
    <property type="match status" value="1"/>
</dbReference>
<dbReference type="PANTHER" id="PTHR36427">
    <property type="entry name" value="54S RIBOSOMAL PROTEIN L1, MITOCHONDRIAL"/>
    <property type="match status" value="1"/>
</dbReference>
<dbReference type="STRING" id="1328760.A0A165ADN7"/>
<organism evidence="4 5">
    <name type="scientific">Xylona heveae (strain CBS 132557 / TC161)</name>
    <dbReference type="NCBI Taxonomy" id="1328760"/>
    <lineage>
        <taxon>Eukaryota</taxon>
        <taxon>Fungi</taxon>
        <taxon>Dikarya</taxon>
        <taxon>Ascomycota</taxon>
        <taxon>Pezizomycotina</taxon>
        <taxon>Xylonomycetes</taxon>
        <taxon>Xylonales</taxon>
        <taxon>Xylonaceae</taxon>
        <taxon>Xylona</taxon>
    </lineage>
</organism>
<name>A0A165ADN7_XYLHT</name>
<dbReference type="RefSeq" id="XP_018185861.1">
    <property type="nucleotide sequence ID" value="XM_018333958.1"/>
</dbReference>
<dbReference type="Gene3D" id="3.40.50.790">
    <property type="match status" value="1"/>
</dbReference>
<proteinExistence type="inferred from homology"/>
<keyword evidence="3" id="KW-0687">Ribonucleoprotein</keyword>
<dbReference type="InParanoid" id="A0A165ADN7"/>
<accession>A0A165ADN7</accession>
<dbReference type="GO" id="GO:0003735">
    <property type="term" value="F:structural constituent of ribosome"/>
    <property type="evidence" value="ECO:0007669"/>
    <property type="project" value="TreeGrafter"/>
</dbReference>
<dbReference type="FunCoup" id="A0A165ADN7">
    <property type="interactions" value="256"/>
</dbReference>
<evidence type="ECO:0000256" key="3">
    <source>
        <dbReference type="ARBA" id="ARBA00023274"/>
    </source>
</evidence>
<dbReference type="PANTHER" id="PTHR36427:SF3">
    <property type="entry name" value="LARGE RIBOSOMAL SUBUNIT PROTEIN UL1M"/>
    <property type="match status" value="1"/>
</dbReference>
<evidence type="ECO:0000313" key="4">
    <source>
        <dbReference type="EMBL" id="KZF20306.1"/>
    </source>
</evidence>
<sequence>MASLKMPIAQLSRLTIGPAVRSQPRLPFVFSGAADQLRCASTKANPKYKKKDTKKKKKTTRSSFIQYSLKDAEQFSLCDAMRYIRAFEVGRPPTSAKYEMHLRLKTLKNGPVIRSRLQLPHPVKTDIRICVICPPDSKAAEAAKKHGAVLVGEEAIFEAVKAGRIEFDRCLCHVDSLAKLNKAALGRVLGPRGLMPSAKTGTVVKDVGATVKEMVGGSEYRERLGVIRMAVGQLGFTPEEMQKNIRYFIDHVKKDMSAMSDKIHKELYEVVLSSTNAPGFSLNGDFRSANSPSTRDLSVL</sequence>
<dbReference type="OrthoDB" id="1747252at2759"/>
<dbReference type="InterPro" id="IPR028364">
    <property type="entry name" value="Ribosomal_uL1/biogenesis"/>
</dbReference>
<evidence type="ECO:0000313" key="5">
    <source>
        <dbReference type="Proteomes" id="UP000076632"/>
    </source>
</evidence>
<dbReference type="Pfam" id="PF00687">
    <property type="entry name" value="Ribosomal_L1"/>
    <property type="match status" value="1"/>
</dbReference>
<dbReference type="AlphaFoldDB" id="A0A165ADN7"/>
<evidence type="ECO:0000256" key="1">
    <source>
        <dbReference type="ARBA" id="ARBA00010531"/>
    </source>
</evidence>
<keyword evidence="2 4" id="KW-0689">Ribosomal protein</keyword>
<dbReference type="Gene3D" id="3.30.190.20">
    <property type="match status" value="1"/>
</dbReference>
<protein>
    <submittedName>
        <fullName evidence="4">Ribosomal protein L1</fullName>
    </submittedName>
</protein>
<comment type="similarity">
    <text evidence="1">Belongs to the universal ribosomal protein uL1 family.</text>
</comment>
<dbReference type="Proteomes" id="UP000076632">
    <property type="component" value="Unassembled WGS sequence"/>
</dbReference>
<gene>
    <name evidence="4" type="ORF">L228DRAFT_25704</name>
</gene>
<dbReference type="CDD" id="cd00403">
    <property type="entry name" value="Ribosomal_L1"/>
    <property type="match status" value="1"/>
</dbReference>
<dbReference type="InterPro" id="IPR016095">
    <property type="entry name" value="Ribosomal_uL1_3-a/b-sand"/>
</dbReference>
<dbReference type="SUPFAM" id="SSF56808">
    <property type="entry name" value="Ribosomal protein L1"/>
    <property type="match status" value="1"/>
</dbReference>
<dbReference type="InterPro" id="IPR023674">
    <property type="entry name" value="Ribosomal_uL1-like"/>
</dbReference>
<evidence type="ECO:0000256" key="2">
    <source>
        <dbReference type="ARBA" id="ARBA00022980"/>
    </source>
</evidence>
<keyword evidence="5" id="KW-1185">Reference proteome</keyword>
<dbReference type="OMA" id="KTHFKIW"/>
<dbReference type="GO" id="GO:0005762">
    <property type="term" value="C:mitochondrial large ribosomal subunit"/>
    <property type="evidence" value="ECO:0007669"/>
    <property type="project" value="TreeGrafter"/>
</dbReference>
<dbReference type="GeneID" id="28899095"/>